<dbReference type="Gene3D" id="3.30.1490.330">
    <property type="match status" value="1"/>
</dbReference>
<feature type="domain" description="Glutathionylspermidine synthase pre-ATP-grasp-like" evidence="6">
    <location>
        <begin position="12"/>
        <end position="385"/>
    </location>
</feature>
<dbReference type="Proteomes" id="UP000244948">
    <property type="component" value="Unassembled WGS sequence"/>
</dbReference>
<keyword evidence="4" id="KW-0067">ATP-binding</keyword>
<protein>
    <recommendedName>
        <fullName evidence="6">Glutathionylspermidine synthase pre-ATP-grasp-like domain-containing protein</fullName>
    </recommendedName>
</protein>
<dbReference type="GO" id="GO:0005524">
    <property type="term" value="F:ATP binding"/>
    <property type="evidence" value="ECO:0007669"/>
    <property type="project" value="UniProtKB-KW"/>
</dbReference>
<reference evidence="7 8" key="1">
    <citation type="journal article" date="2018" name="Genome Announc.">
        <title>Ignatzschineria cameli sp. nov., isolated from necrotic foot tissue of dromedaries (Camelus dromedarius) and associated maggots (Wohlfahrtia species) in Dubai.</title>
        <authorList>
            <person name="Tsang C.C."/>
            <person name="Tang J.Y."/>
            <person name="Fong J.Y."/>
            <person name="Kinne J."/>
            <person name="Lee H.H."/>
            <person name="Joseph M."/>
            <person name="Jose S."/>
            <person name="Schuster R.K."/>
            <person name="Tang Y."/>
            <person name="Sivakumar S."/>
            <person name="Chen J.H."/>
            <person name="Teng J.L."/>
            <person name="Lau S.K."/>
            <person name="Wernery U."/>
            <person name="Woo P.C."/>
        </authorList>
    </citation>
    <scope>NUCLEOTIDE SEQUENCE [LARGE SCALE GENOMIC DNA]</scope>
    <source>
        <strain evidence="7 8">KCTC 22643</strain>
    </source>
</reference>
<gene>
    <name evidence="7" type="ORF">DC082_09505</name>
</gene>
<evidence type="ECO:0000313" key="7">
    <source>
        <dbReference type="EMBL" id="PWD82384.1"/>
    </source>
</evidence>
<keyword evidence="8" id="KW-1185">Reference proteome</keyword>
<sequence length="387" mass="45199">MKRIPITERPHWQQQAEEYGFNFHTMYGERYWCEDFYYQFGLKEIELIESATEELHQMALQAVERVIKSEKLLERFQIPPQSWRFIRDSWEQNAPSLYGRFDFAYDGAGRLKLLEYNADTPTSLYESAFFQWLWLEEQIEAKNLPMIADQFNSIQEQLISRFSELRAYHQVELLHFSCCQDSDEDRGTVEYLEDCAQEAGLATQFLYIEEIGINNELEYTDLDDDPIKAIFKLYPWEFMLGEDFASYLDMNKTLWLEPGWKAILSNKALLPLLWEMFPNHQYLLPTYFADDPKAKTLTDYVKKPLFSREGANVEIITDGKVLESADGPYGIEGSIIQAYEPLPVFDGNHVVVGSWIVGDTACGLNIREDHSRITQDLSRFYPHAIIG</sequence>
<dbReference type="InterPro" id="IPR016185">
    <property type="entry name" value="PreATP-grasp_dom_sf"/>
</dbReference>
<evidence type="ECO:0000256" key="2">
    <source>
        <dbReference type="ARBA" id="ARBA00022723"/>
    </source>
</evidence>
<evidence type="ECO:0000256" key="1">
    <source>
        <dbReference type="ARBA" id="ARBA00022598"/>
    </source>
</evidence>
<evidence type="ECO:0000259" key="6">
    <source>
        <dbReference type="Pfam" id="PF03738"/>
    </source>
</evidence>
<dbReference type="EMBL" id="QEWR01000006">
    <property type="protein sequence ID" value="PWD82384.1"/>
    <property type="molecule type" value="Genomic_DNA"/>
</dbReference>
<dbReference type="GO" id="GO:0016874">
    <property type="term" value="F:ligase activity"/>
    <property type="evidence" value="ECO:0007669"/>
    <property type="project" value="UniProtKB-KW"/>
</dbReference>
<dbReference type="InterPro" id="IPR005494">
    <property type="entry name" value="GSPS_pre-ATP-grasp-like_dom"/>
</dbReference>
<dbReference type="SUPFAM" id="SSF56059">
    <property type="entry name" value="Glutathione synthetase ATP-binding domain-like"/>
    <property type="match status" value="1"/>
</dbReference>
<proteinExistence type="predicted"/>
<dbReference type="RefSeq" id="WP_109236775.1">
    <property type="nucleotide sequence ID" value="NZ_BMXZ01000005.1"/>
</dbReference>
<dbReference type="SUPFAM" id="SSF52440">
    <property type="entry name" value="PreATP-grasp domain"/>
    <property type="match status" value="1"/>
</dbReference>
<dbReference type="Pfam" id="PF03738">
    <property type="entry name" value="GSP_synth"/>
    <property type="match status" value="1"/>
</dbReference>
<organism evidence="7 8">
    <name type="scientific">Ignatzschineria indica</name>
    <dbReference type="NCBI Taxonomy" id="472583"/>
    <lineage>
        <taxon>Bacteria</taxon>
        <taxon>Pseudomonadati</taxon>
        <taxon>Pseudomonadota</taxon>
        <taxon>Gammaproteobacteria</taxon>
        <taxon>Cardiobacteriales</taxon>
        <taxon>Ignatzschineriaceae</taxon>
        <taxon>Ignatzschineria</taxon>
    </lineage>
</organism>
<dbReference type="GO" id="GO:0046872">
    <property type="term" value="F:metal ion binding"/>
    <property type="evidence" value="ECO:0007669"/>
    <property type="project" value="UniProtKB-KW"/>
</dbReference>
<evidence type="ECO:0000256" key="4">
    <source>
        <dbReference type="ARBA" id="ARBA00022840"/>
    </source>
</evidence>
<comment type="caution">
    <text evidence="7">The sequence shown here is derived from an EMBL/GenBank/DDBJ whole genome shotgun (WGS) entry which is preliminary data.</text>
</comment>
<accession>A0A2U2AIA1</accession>
<keyword evidence="5" id="KW-0460">Magnesium</keyword>
<name>A0A2U2AIA1_9GAMM</name>
<keyword evidence="2" id="KW-0479">Metal-binding</keyword>
<dbReference type="AlphaFoldDB" id="A0A2U2AIA1"/>
<evidence type="ECO:0000313" key="8">
    <source>
        <dbReference type="Proteomes" id="UP000244948"/>
    </source>
</evidence>
<evidence type="ECO:0000256" key="3">
    <source>
        <dbReference type="ARBA" id="ARBA00022741"/>
    </source>
</evidence>
<evidence type="ECO:0000256" key="5">
    <source>
        <dbReference type="ARBA" id="ARBA00022842"/>
    </source>
</evidence>
<keyword evidence="1" id="KW-0436">Ligase</keyword>
<keyword evidence="3" id="KW-0547">Nucleotide-binding</keyword>